<evidence type="ECO:0000313" key="2">
    <source>
        <dbReference type="Proteomes" id="UP000253831"/>
    </source>
</evidence>
<proteinExistence type="predicted"/>
<dbReference type="EMBL" id="QPGA01000015">
    <property type="protein sequence ID" value="RDE50732.1"/>
    <property type="molecule type" value="Genomic_DNA"/>
</dbReference>
<gene>
    <name evidence="1" type="ORF">DVS81_09695</name>
</gene>
<dbReference type="Pfam" id="PF10023">
    <property type="entry name" value="Aminopep"/>
    <property type="match status" value="1"/>
</dbReference>
<accession>A0A369XPM3</accession>
<protein>
    <submittedName>
        <fullName evidence="1">Uncharacterized protein</fullName>
    </submittedName>
</protein>
<evidence type="ECO:0000313" key="1">
    <source>
        <dbReference type="EMBL" id="RDE50732.1"/>
    </source>
</evidence>
<dbReference type="AlphaFoldDB" id="A0A369XPM3"/>
<reference evidence="1 2" key="1">
    <citation type="submission" date="2018-05" db="EMBL/GenBank/DDBJ databases">
        <title>Integrated omic analyses show evidence that a Ca. Accumulibacter phosphatis strain performs denitrification under micro-aerobic conditions.</title>
        <authorList>
            <person name="Camejo P.Y."/>
            <person name="Katherine M.D."/>
            <person name="Daniel N.R."/>
        </authorList>
    </citation>
    <scope>NUCLEOTIDE SEQUENCE [LARGE SCALE GENOMIC DNA]</scope>
    <source>
        <strain evidence="1">UW-LDO-IC</strain>
    </source>
</reference>
<organism evidence="1 2">
    <name type="scientific">Candidatus Accumulibacter meliphilus</name>
    <dbReference type="NCBI Taxonomy" id="2211374"/>
    <lineage>
        <taxon>Bacteria</taxon>
        <taxon>Pseudomonadati</taxon>
        <taxon>Pseudomonadota</taxon>
        <taxon>Betaproteobacteria</taxon>
        <taxon>Candidatus Accumulibacter</taxon>
    </lineage>
</organism>
<comment type="caution">
    <text evidence="1">The sequence shown here is derived from an EMBL/GenBank/DDBJ whole genome shotgun (WGS) entry which is preliminary data.</text>
</comment>
<dbReference type="InterPro" id="IPR014553">
    <property type="entry name" value="Aminopept"/>
</dbReference>
<sequence>MVWNVFAAPEFSLHAKRWRLLAVGGVSCRGYSDRCDGRFPQACGSGMQRLSAVTALRSQR</sequence>
<name>A0A369XPM3_9PROT</name>
<dbReference type="Proteomes" id="UP000253831">
    <property type="component" value="Unassembled WGS sequence"/>
</dbReference>